<organism evidence="3 4">
    <name type="scientific">Flavobacterium azooxidireducens</name>
    <dbReference type="NCBI Taxonomy" id="1871076"/>
    <lineage>
        <taxon>Bacteria</taxon>
        <taxon>Pseudomonadati</taxon>
        <taxon>Bacteroidota</taxon>
        <taxon>Flavobacteriia</taxon>
        <taxon>Flavobacteriales</taxon>
        <taxon>Flavobacteriaceae</taxon>
        <taxon>Flavobacterium</taxon>
    </lineage>
</organism>
<dbReference type="Proteomes" id="UP000830583">
    <property type="component" value="Chromosome"/>
</dbReference>
<sequence>MSRTIKIYIVFLVAMMALIVVVDANRPRPINWMPSFDIKSKIPFGLKVFQEENDNYFKGDSIAEIRVTPYEFFDAYYDFDTLVNTYTIKGTFLSIDNYYNIDESSTDEILYFVSHGNDAFLSMSSFSQKLKDSLKFEIQNHYFKDRIEASLANKKLDDKEYQMKMGVSGYHFSTFDTLKTTVLGYQKTNDSTYVNFVKIPHGKGNFYLHTQPFAFTNYYLLKDRNYQYAEKVLSYIPKGNVFWYPNKTYNSSVSDSPMRFILSNEGLKWAWYLFLIGMIIFMIFNAKRKQRIIPIIKPLENTTVDFTKTIGNLYFQEGNHDTIMEKKIIYFLEKIRQDYLIDTQNLDEDFIKKVHQKTGKDITIIEKAVLLIKRQRKTFKSTEADLIELNGVLEKILDNKK</sequence>
<protein>
    <submittedName>
        <fullName evidence="3">DUF4350 domain-containing protein</fullName>
    </submittedName>
</protein>
<name>A0ABY4KCK9_9FLAO</name>
<dbReference type="RefSeq" id="WP_248433454.1">
    <property type="nucleotide sequence ID" value="NZ_CP096205.1"/>
</dbReference>
<evidence type="ECO:0000313" key="4">
    <source>
        <dbReference type="Proteomes" id="UP000830583"/>
    </source>
</evidence>
<proteinExistence type="predicted"/>
<accession>A0ABY4KCK9</accession>
<keyword evidence="1" id="KW-0472">Membrane</keyword>
<evidence type="ECO:0000313" key="3">
    <source>
        <dbReference type="EMBL" id="UPQ78530.1"/>
    </source>
</evidence>
<dbReference type="InterPro" id="IPR025646">
    <property type="entry name" value="DUF4350"/>
</dbReference>
<keyword evidence="1" id="KW-1133">Transmembrane helix</keyword>
<keyword evidence="4" id="KW-1185">Reference proteome</keyword>
<gene>
    <name evidence="3" type="ORF">M0M57_12985</name>
</gene>
<dbReference type="EMBL" id="CP096205">
    <property type="protein sequence ID" value="UPQ78530.1"/>
    <property type="molecule type" value="Genomic_DNA"/>
</dbReference>
<evidence type="ECO:0000256" key="1">
    <source>
        <dbReference type="SAM" id="Phobius"/>
    </source>
</evidence>
<evidence type="ECO:0000259" key="2">
    <source>
        <dbReference type="Pfam" id="PF14258"/>
    </source>
</evidence>
<keyword evidence="1" id="KW-0812">Transmembrane</keyword>
<dbReference type="Pfam" id="PF14258">
    <property type="entry name" value="DUF4350"/>
    <property type="match status" value="1"/>
</dbReference>
<feature type="domain" description="DUF4350" evidence="2">
    <location>
        <begin position="80"/>
        <end position="233"/>
    </location>
</feature>
<reference evidence="3" key="1">
    <citation type="submission" date="2022-04" db="EMBL/GenBank/DDBJ databases">
        <title>Consumption of N2O by Flavobacterium azooxidireducens sp. nov. isolated from Decomposing Leaf Litter of Phragmites australis (Cav.).</title>
        <authorList>
            <person name="Behrendt U."/>
            <person name="Spanner T."/>
            <person name="Augustin J."/>
            <person name="Horn M.A."/>
            <person name="Kolb S."/>
            <person name="Ulrich A."/>
        </authorList>
    </citation>
    <scope>NUCLEOTIDE SEQUENCE</scope>
    <source>
        <strain evidence="3">IGB 4-14</strain>
    </source>
</reference>
<feature type="transmembrane region" description="Helical" evidence="1">
    <location>
        <begin position="269"/>
        <end position="286"/>
    </location>
</feature>